<name>A0A917G6E3_9BACI</name>
<gene>
    <name evidence="1" type="ORF">GCM10007425_18300</name>
</gene>
<sequence>MILSKMFPPYLQLRIEYNRITFYCTSSERLNPWQSLDYIMQNASQIGIVFSNITKRGCFYQPLLKG</sequence>
<protein>
    <submittedName>
        <fullName evidence="1">Uncharacterized protein</fullName>
    </submittedName>
</protein>
<proteinExistence type="predicted"/>
<reference evidence="1" key="1">
    <citation type="journal article" date="2014" name="Int. J. Syst. Evol. Microbiol.">
        <title>Complete genome sequence of Corynebacterium casei LMG S-19264T (=DSM 44701T), isolated from a smear-ripened cheese.</title>
        <authorList>
            <consortium name="US DOE Joint Genome Institute (JGI-PGF)"/>
            <person name="Walter F."/>
            <person name="Albersmeier A."/>
            <person name="Kalinowski J."/>
            <person name="Ruckert C."/>
        </authorList>
    </citation>
    <scope>NUCLEOTIDE SEQUENCE</scope>
    <source>
        <strain evidence="1">CGMCC 1.15760</strain>
    </source>
</reference>
<comment type="caution">
    <text evidence="1">The sequence shown here is derived from an EMBL/GenBank/DDBJ whole genome shotgun (WGS) entry which is preliminary data.</text>
</comment>
<evidence type="ECO:0000313" key="2">
    <source>
        <dbReference type="Proteomes" id="UP000616608"/>
    </source>
</evidence>
<accession>A0A917G6E3</accession>
<dbReference type="EMBL" id="BMJT01000005">
    <property type="protein sequence ID" value="GGG24183.1"/>
    <property type="molecule type" value="Genomic_DNA"/>
</dbReference>
<evidence type="ECO:0000313" key="1">
    <source>
        <dbReference type="EMBL" id="GGG24183.1"/>
    </source>
</evidence>
<organism evidence="1 2">
    <name type="scientific">Lysinibacillus alkalisoli</name>
    <dbReference type="NCBI Taxonomy" id="1911548"/>
    <lineage>
        <taxon>Bacteria</taxon>
        <taxon>Bacillati</taxon>
        <taxon>Bacillota</taxon>
        <taxon>Bacilli</taxon>
        <taxon>Bacillales</taxon>
        <taxon>Bacillaceae</taxon>
        <taxon>Lysinibacillus</taxon>
    </lineage>
</organism>
<keyword evidence="2" id="KW-1185">Reference proteome</keyword>
<dbReference type="Proteomes" id="UP000616608">
    <property type="component" value="Unassembled WGS sequence"/>
</dbReference>
<reference evidence="1" key="2">
    <citation type="submission" date="2020-09" db="EMBL/GenBank/DDBJ databases">
        <authorList>
            <person name="Sun Q."/>
            <person name="Zhou Y."/>
        </authorList>
    </citation>
    <scope>NUCLEOTIDE SEQUENCE</scope>
    <source>
        <strain evidence="1">CGMCC 1.15760</strain>
    </source>
</reference>
<dbReference type="AlphaFoldDB" id="A0A917G6E3"/>